<feature type="region of interest" description="Disordered" evidence="4">
    <location>
        <begin position="252"/>
        <end position="272"/>
    </location>
</feature>
<dbReference type="GO" id="GO:0006281">
    <property type="term" value="P:DNA repair"/>
    <property type="evidence" value="ECO:0007669"/>
    <property type="project" value="InterPro"/>
</dbReference>
<comment type="caution">
    <text evidence="5">The sequence shown here is derived from an EMBL/GenBank/DDBJ whole genome shotgun (WGS) entry which is preliminary data.</text>
</comment>
<dbReference type="Pfam" id="PF06087">
    <property type="entry name" value="Tyr-DNA_phospho"/>
    <property type="match status" value="1"/>
</dbReference>
<feature type="compositionally biased region" description="Basic and acidic residues" evidence="4">
    <location>
        <begin position="207"/>
        <end position="218"/>
    </location>
</feature>
<dbReference type="Proteomes" id="UP000693970">
    <property type="component" value="Unassembled WGS sequence"/>
</dbReference>
<feature type="active site" description="Nucleophile" evidence="1">
    <location>
        <position position="278"/>
    </location>
</feature>
<keyword evidence="6" id="KW-1185">Reference proteome</keyword>
<feature type="binding site" evidence="2">
    <location>
        <position position="593"/>
    </location>
    <ligand>
        <name>substrate</name>
    </ligand>
</feature>
<feature type="compositionally biased region" description="Acidic residues" evidence="4">
    <location>
        <begin position="770"/>
        <end position="779"/>
    </location>
</feature>
<evidence type="ECO:0000256" key="4">
    <source>
        <dbReference type="SAM" id="MobiDB-lite"/>
    </source>
</evidence>
<gene>
    <name evidence="5" type="ORF">IV203_034321</name>
</gene>
<feature type="active site" description="Proton donor/acceptor" evidence="1">
    <location>
        <position position="591"/>
    </location>
</feature>
<accession>A0A9K3M486</accession>
<feature type="binding site" evidence="2">
    <location>
        <position position="280"/>
    </location>
    <ligand>
        <name>substrate</name>
    </ligand>
</feature>
<feature type="region of interest" description="Disordered" evidence="4">
    <location>
        <begin position="321"/>
        <end position="356"/>
    </location>
</feature>
<feature type="region of interest" description="Disordered" evidence="4">
    <location>
        <begin position="763"/>
        <end position="793"/>
    </location>
</feature>
<evidence type="ECO:0000313" key="5">
    <source>
        <dbReference type="EMBL" id="KAG7373597.1"/>
    </source>
</evidence>
<evidence type="ECO:0000256" key="1">
    <source>
        <dbReference type="PIRSR" id="PIRSR610347-1"/>
    </source>
</evidence>
<proteinExistence type="predicted"/>
<feature type="site" description="Interaction with DNA" evidence="3">
    <location>
        <position position="630"/>
    </location>
</feature>
<dbReference type="InterPro" id="IPR010347">
    <property type="entry name" value="Tdp1"/>
</dbReference>
<evidence type="ECO:0000256" key="3">
    <source>
        <dbReference type="PIRSR" id="PIRSR610347-3"/>
    </source>
</evidence>
<feature type="compositionally biased region" description="Low complexity" evidence="4">
    <location>
        <begin position="182"/>
        <end position="201"/>
    </location>
</feature>
<feature type="compositionally biased region" description="Low complexity" evidence="4">
    <location>
        <begin position="75"/>
        <end position="94"/>
    </location>
</feature>
<evidence type="ECO:0000313" key="6">
    <source>
        <dbReference type="Proteomes" id="UP000693970"/>
    </source>
</evidence>
<dbReference type="OrthoDB" id="47785at2759"/>
<feature type="region of interest" description="Disordered" evidence="4">
    <location>
        <begin position="809"/>
        <end position="838"/>
    </location>
</feature>
<feature type="compositionally biased region" description="Low complexity" evidence="4">
    <location>
        <begin position="327"/>
        <end position="339"/>
    </location>
</feature>
<protein>
    <submittedName>
        <fullName evidence="5">Tyrosyl-DNA phosphodiesterase</fullName>
    </submittedName>
</protein>
<dbReference type="AlphaFoldDB" id="A0A9K3M486"/>
<reference evidence="5" key="2">
    <citation type="submission" date="2021-04" db="EMBL/GenBank/DDBJ databases">
        <authorList>
            <person name="Podell S."/>
        </authorList>
    </citation>
    <scope>NUCLEOTIDE SEQUENCE</scope>
    <source>
        <strain evidence="5">Hildebrandi</strain>
    </source>
</reference>
<name>A0A9K3M486_9STRA</name>
<dbReference type="GO" id="GO:0005634">
    <property type="term" value="C:nucleus"/>
    <property type="evidence" value="ECO:0007669"/>
    <property type="project" value="InterPro"/>
</dbReference>
<dbReference type="EMBL" id="JAGRRH010000002">
    <property type="protein sequence ID" value="KAG7373597.1"/>
    <property type="molecule type" value="Genomic_DNA"/>
</dbReference>
<dbReference type="GO" id="GO:0008081">
    <property type="term" value="F:phosphoric diester hydrolase activity"/>
    <property type="evidence" value="ECO:0007669"/>
    <property type="project" value="InterPro"/>
</dbReference>
<feature type="region of interest" description="Disordered" evidence="4">
    <location>
        <begin position="178"/>
        <end position="221"/>
    </location>
</feature>
<sequence length="838" mass="96106">MIPPSLCGVPFVELSLSFETDTDRNKVSQNNDNTNNSRSSHYSRVVRYWSDRFYLTTTSAEEKTEWSTTIKNDASSSTSTSTSSSNSSCSCGHTSPPPLFPRERFVKSLDIRAAILGTYVWNPIWFATTFPDLVNSIPTLVLHGRRGLLFRRNDDENNNTNTNPWGGDRGMDDEYQTDTDGSDINTTTTTRNTYHRNNQNTLGQHYHNNENTDSDHHPPTKNILRRLQSQSSTVQMNYVRCTWKKPINDSSQFVSENTNTRNHQRQQSVLETRRGVHHPKFWLLLERSGSLVVMVTTANLTPTETVEGIWVQRFHPIRKKKREDTVSSSSSKSSSKSSSTPQKANESKNNNRHRHNDFGTVLQDFLTKLSQASQCTNIVDTFMTQHFGCPLRHFADRFHFYTAQVFLVPVVPGDYHGPTTKQDIYQHHYYYGHQRVQYILKTFGKHTPRNSKKTRDKSKSDRLILQPTSLGADWDRHNFASLVRGYMGYPPPSDDDDRNDDWVIKQADIVWPSDKNIAKWTGGTTLDDAIPIIEDGQDTLEPPEYYNSHSSGGFLFNSSDTFNRCEVSVLSRMCHYQSTVPQQQVPDRVPHFKSVARVIRNHNADIFHTVQVGQAETYLSWFLMTSACLSHGAQGVPVPAPAETNTHYHSAPIVSTASTEEKESNDDDNWVGYRNFELGVMFMSHIVDPKRKNKKKKKKTVMEQQNVDEYRTQRKQRLYCFHPKQCSCNHQSSPAIDPTSRESQVSLVHLPVPYKLRPESYFDDDHHGCDDDDDDDDEWPTTTMNETPFFHSIDPASRSIGNMLLTPFGRQQQQQQQRKLSENGWMDSDRPSKRRHLG</sequence>
<evidence type="ECO:0000256" key="2">
    <source>
        <dbReference type="PIRSR" id="PIRSR610347-2"/>
    </source>
</evidence>
<feature type="region of interest" description="Disordered" evidence="4">
    <location>
        <begin position="65"/>
        <end position="95"/>
    </location>
</feature>
<reference evidence="5" key="1">
    <citation type="journal article" date="2021" name="Sci. Rep.">
        <title>Diploid genomic architecture of Nitzschia inconspicua, an elite biomass production diatom.</title>
        <authorList>
            <person name="Oliver A."/>
            <person name="Podell S."/>
            <person name="Pinowska A."/>
            <person name="Traller J.C."/>
            <person name="Smith S.R."/>
            <person name="McClure R."/>
            <person name="Beliaev A."/>
            <person name="Bohutskyi P."/>
            <person name="Hill E.A."/>
            <person name="Rabines A."/>
            <person name="Zheng H."/>
            <person name="Allen L.Z."/>
            <person name="Kuo A."/>
            <person name="Grigoriev I.V."/>
            <person name="Allen A.E."/>
            <person name="Hazlebeck D."/>
            <person name="Allen E.E."/>
        </authorList>
    </citation>
    <scope>NUCLEOTIDE SEQUENCE</scope>
    <source>
        <strain evidence="5">Hildebrandi</strain>
    </source>
</reference>
<feature type="compositionally biased region" description="Polar residues" evidence="4">
    <location>
        <begin position="252"/>
        <end position="270"/>
    </location>
</feature>
<organism evidence="5 6">
    <name type="scientific">Nitzschia inconspicua</name>
    <dbReference type="NCBI Taxonomy" id="303405"/>
    <lineage>
        <taxon>Eukaryota</taxon>
        <taxon>Sar</taxon>
        <taxon>Stramenopiles</taxon>
        <taxon>Ochrophyta</taxon>
        <taxon>Bacillariophyta</taxon>
        <taxon>Bacillariophyceae</taxon>
        <taxon>Bacillariophycidae</taxon>
        <taxon>Bacillariales</taxon>
        <taxon>Bacillariaceae</taxon>
        <taxon>Nitzschia</taxon>
    </lineage>
</organism>